<dbReference type="Proteomes" id="UP000694867">
    <property type="component" value="Unplaced"/>
</dbReference>
<dbReference type="PANTHER" id="PTHR11834:SF0">
    <property type="entry name" value="PROTEIN SCALLOPED"/>
    <property type="match status" value="1"/>
</dbReference>
<organism evidence="9 10">
    <name type="scientific">Galendromus occidentalis</name>
    <name type="common">western predatory mite</name>
    <dbReference type="NCBI Taxonomy" id="34638"/>
    <lineage>
        <taxon>Eukaryota</taxon>
        <taxon>Metazoa</taxon>
        <taxon>Ecdysozoa</taxon>
        <taxon>Arthropoda</taxon>
        <taxon>Chelicerata</taxon>
        <taxon>Arachnida</taxon>
        <taxon>Acari</taxon>
        <taxon>Parasitiformes</taxon>
        <taxon>Mesostigmata</taxon>
        <taxon>Gamasina</taxon>
        <taxon>Phytoseioidea</taxon>
        <taxon>Phytoseiidae</taxon>
        <taxon>Typhlodrominae</taxon>
        <taxon>Galendromus</taxon>
    </lineage>
</organism>
<comment type="subcellular location">
    <subcellularLocation>
        <location evidence="1">Nucleus</location>
    </subcellularLocation>
</comment>
<dbReference type="GO" id="GO:0048568">
    <property type="term" value="P:embryonic organ development"/>
    <property type="evidence" value="ECO:0007669"/>
    <property type="project" value="TreeGrafter"/>
</dbReference>
<feature type="DNA-binding region" description="TEA" evidence="6">
    <location>
        <begin position="1"/>
        <end position="39"/>
    </location>
</feature>
<reference evidence="10" key="1">
    <citation type="submission" date="2025-08" db="UniProtKB">
        <authorList>
            <consortium name="RefSeq"/>
        </authorList>
    </citation>
    <scope>IDENTIFICATION</scope>
</reference>
<feature type="domain" description="TEA" evidence="8">
    <location>
        <begin position="1"/>
        <end position="39"/>
    </location>
</feature>
<dbReference type="Pfam" id="PF17725">
    <property type="entry name" value="YBD"/>
    <property type="match status" value="1"/>
</dbReference>
<sequence length="387" mass="42309">MYGHNELIALHIFLSTGKTRTRKQVSSHIQVLARRERRRANNSRIETPGASTASSSPIPLEGAGPAPPMQAGARVPPSVPADARVPPPIPTGTEQVAGVYVDEVAKASSAPQYQSSVDCSRPSQSAAAASRIPSRWEVQSQDTEVPLTGDFFTIVPCPWSMEEWKSMRVENEDLRLIRFSACAMYPPGLSREGDQQRGFTLAYAGDTHCPASPVGAVTIRGLSARFPRVRGGLEHLFFDGPAEAFFFVRCWVDLDSGALLDDRLVYLTNSDFDSASSRTVVCATRLFARGQQVVENVAPMFPQFDARSGRYTYGLQSMMGEYALSVVEVLKESHDFTAANTALRSHTMLQVVSDMGTGKTLLCIAYIFEVTPVPNACPHQIYRLVDC</sequence>
<evidence type="ECO:0000313" key="9">
    <source>
        <dbReference type="Proteomes" id="UP000694867"/>
    </source>
</evidence>
<dbReference type="Gene3D" id="2.70.50.80">
    <property type="match status" value="1"/>
</dbReference>
<dbReference type="PROSITE" id="PS51088">
    <property type="entry name" value="TEA_2"/>
    <property type="match status" value="1"/>
</dbReference>
<evidence type="ECO:0000256" key="6">
    <source>
        <dbReference type="PROSITE-ProRule" id="PRU00505"/>
    </source>
</evidence>
<evidence type="ECO:0000259" key="8">
    <source>
        <dbReference type="PROSITE" id="PS51088"/>
    </source>
</evidence>
<evidence type="ECO:0000256" key="2">
    <source>
        <dbReference type="ARBA" id="ARBA00023015"/>
    </source>
</evidence>
<accession>A0AAJ6QR09</accession>
<dbReference type="PRINTS" id="PR00065">
    <property type="entry name" value="TEADOMAIN"/>
</dbReference>
<feature type="region of interest" description="Disordered" evidence="7">
    <location>
        <begin position="34"/>
        <end position="78"/>
    </location>
</feature>
<dbReference type="GO" id="GO:0000981">
    <property type="term" value="F:DNA-binding transcription factor activity, RNA polymerase II-specific"/>
    <property type="evidence" value="ECO:0007669"/>
    <property type="project" value="TreeGrafter"/>
</dbReference>
<evidence type="ECO:0000256" key="5">
    <source>
        <dbReference type="ARBA" id="ARBA00023242"/>
    </source>
</evidence>
<dbReference type="InterPro" id="IPR041086">
    <property type="entry name" value="YBD"/>
</dbReference>
<keyword evidence="5" id="KW-0539">Nucleus</keyword>
<gene>
    <name evidence="10" type="primary">LOC100904079</name>
</gene>
<dbReference type="KEGG" id="goe:100904079"/>
<proteinExistence type="predicted"/>
<name>A0AAJ6QR09_9ACAR</name>
<dbReference type="InterPro" id="IPR038096">
    <property type="entry name" value="TEA/ATTS_sf"/>
</dbReference>
<feature type="compositionally biased region" description="Low complexity" evidence="7">
    <location>
        <begin position="120"/>
        <end position="135"/>
    </location>
</feature>
<dbReference type="GO" id="GO:0005667">
    <property type="term" value="C:transcription regulator complex"/>
    <property type="evidence" value="ECO:0007669"/>
    <property type="project" value="TreeGrafter"/>
</dbReference>
<dbReference type="GeneID" id="100904079"/>
<evidence type="ECO:0000256" key="3">
    <source>
        <dbReference type="ARBA" id="ARBA00023125"/>
    </source>
</evidence>
<dbReference type="RefSeq" id="XP_003741222.1">
    <property type="nucleotide sequence ID" value="XM_003741174.1"/>
</dbReference>
<dbReference type="InterPro" id="IPR000818">
    <property type="entry name" value="TEA/ATTS_dom"/>
</dbReference>
<dbReference type="InterPro" id="IPR050937">
    <property type="entry name" value="TEC1_TEAD_TF"/>
</dbReference>
<dbReference type="Pfam" id="PF01285">
    <property type="entry name" value="TEA"/>
    <property type="match status" value="1"/>
</dbReference>
<keyword evidence="3" id="KW-0238">DNA-binding</keyword>
<dbReference type="AlphaFoldDB" id="A0AAJ6QR09"/>
<keyword evidence="2" id="KW-0805">Transcription regulation</keyword>
<dbReference type="GO" id="GO:0005634">
    <property type="term" value="C:nucleus"/>
    <property type="evidence" value="ECO:0007669"/>
    <property type="project" value="UniProtKB-SubCell"/>
</dbReference>
<evidence type="ECO:0000256" key="1">
    <source>
        <dbReference type="ARBA" id="ARBA00004123"/>
    </source>
</evidence>
<keyword evidence="9" id="KW-1185">Reference proteome</keyword>
<evidence type="ECO:0000256" key="7">
    <source>
        <dbReference type="SAM" id="MobiDB-lite"/>
    </source>
</evidence>
<feature type="region of interest" description="Disordered" evidence="7">
    <location>
        <begin position="111"/>
        <end position="140"/>
    </location>
</feature>
<evidence type="ECO:0000313" key="10">
    <source>
        <dbReference type="RefSeq" id="XP_003741222.1"/>
    </source>
</evidence>
<dbReference type="PANTHER" id="PTHR11834">
    <property type="entry name" value="TRANSCRIPTIONAL ENHANCER FACTOR TEF RELATED"/>
    <property type="match status" value="1"/>
</dbReference>
<dbReference type="Gene3D" id="6.10.20.40">
    <property type="entry name" value="TEA/ATTS domain"/>
    <property type="match status" value="1"/>
</dbReference>
<evidence type="ECO:0000256" key="4">
    <source>
        <dbReference type="ARBA" id="ARBA00023163"/>
    </source>
</evidence>
<keyword evidence="4" id="KW-0804">Transcription</keyword>
<dbReference type="GO" id="GO:0000978">
    <property type="term" value="F:RNA polymerase II cis-regulatory region sequence-specific DNA binding"/>
    <property type="evidence" value="ECO:0007669"/>
    <property type="project" value="TreeGrafter"/>
</dbReference>
<protein>
    <submittedName>
        <fullName evidence="10">Transcriptional enhancer factor TEF-3-like</fullName>
    </submittedName>
</protein>